<keyword evidence="2 6" id="KW-0479">Metal-binding</keyword>
<dbReference type="GO" id="GO:0005737">
    <property type="term" value="C:cytoplasm"/>
    <property type="evidence" value="ECO:0007669"/>
    <property type="project" value="UniProtKB-SubCell"/>
</dbReference>
<feature type="binding site" evidence="6">
    <location>
        <position position="47"/>
    </location>
    <ligand>
        <name>[4Fe-4S] cluster</name>
        <dbReference type="ChEBI" id="CHEBI:49883"/>
        <label>1</label>
    </ligand>
</feature>
<feature type="domain" description="4Fe-4S ferredoxin-type" evidence="7">
    <location>
        <begin position="58"/>
        <end position="89"/>
    </location>
</feature>
<dbReference type="OrthoDB" id="9808559at2"/>
<feature type="domain" description="4Fe-4S ferredoxin-type" evidence="7">
    <location>
        <begin position="132"/>
        <end position="161"/>
    </location>
</feature>
<comment type="similarity">
    <text evidence="6">Belongs to the NapF family.</text>
</comment>
<dbReference type="PANTHER" id="PTHR43687">
    <property type="entry name" value="ADENYLYLSULFATE REDUCTASE, BETA SUBUNIT"/>
    <property type="match status" value="1"/>
</dbReference>
<evidence type="ECO:0000256" key="6">
    <source>
        <dbReference type="HAMAP-Rule" id="MF_02201"/>
    </source>
</evidence>
<dbReference type="PANTHER" id="PTHR43687:SF1">
    <property type="entry name" value="FERREDOXIN III"/>
    <property type="match status" value="1"/>
</dbReference>
<dbReference type="Pfam" id="PF13187">
    <property type="entry name" value="Fer4_9"/>
    <property type="match status" value="1"/>
</dbReference>
<dbReference type="InterPro" id="IPR050572">
    <property type="entry name" value="Fe-S_Ferredoxin"/>
</dbReference>
<dbReference type="PROSITE" id="PS00198">
    <property type="entry name" value="4FE4S_FER_1"/>
    <property type="match status" value="2"/>
</dbReference>
<dbReference type="InterPro" id="IPR017896">
    <property type="entry name" value="4Fe4S_Fe-S-bd"/>
</dbReference>
<evidence type="ECO:0000256" key="2">
    <source>
        <dbReference type="ARBA" id="ARBA00022723"/>
    </source>
</evidence>
<feature type="binding site" evidence="6">
    <location>
        <position position="147"/>
    </location>
    <ligand>
        <name>[4Fe-4S] cluster</name>
        <dbReference type="ChEBI" id="CHEBI:49883"/>
        <label>3</label>
    </ligand>
</feature>
<keyword evidence="6" id="KW-0963">Cytoplasm</keyword>
<dbReference type="Proteomes" id="UP000243937">
    <property type="component" value="Chromosome"/>
</dbReference>
<dbReference type="KEGG" id="opf:CBP31_02180"/>
<evidence type="ECO:0000256" key="5">
    <source>
        <dbReference type="ARBA" id="ARBA00023014"/>
    </source>
</evidence>
<evidence type="ECO:0000256" key="1">
    <source>
        <dbReference type="ARBA" id="ARBA00022485"/>
    </source>
</evidence>
<keyword evidence="9" id="KW-1185">Reference proteome</keyword>
<feature type="binding site" evidence="6">
    <location>
        <position position="69"/>
    </location>
    <ligand>
        <name>[4Fe-4S] cluster</name>
        <dbReference type="ChEBI" id="CHEBI:49883"/>
        <label>2</label>
    </ligand>
</feature>
<dbReference type="PROSITE" id="PS51379">
    <property type="entry name" value="4FE4S_FER_2"/>
    <property type="match status" value="3"/>
</dbReference>
<feature type="binding site" evidence="6">
    <location>
        <position position="40"/>
    </location>
    <ligand>
        <name>[4Fe-4S] cluster</name>
        <dbReference type="ChEBI" id="CHEBI:49883"/>
        <label>1</label>
    </ligand>
</feature>
<sequence>MSHAPVNLSRRQLFTRRKMTDSPALPWVKEAQFTDLCTQCGECVKHCPTQIIRASDGGFPRVDFQLGECTFCYQCADVCPEPLFLPKTEPAWQAKAAISASCLATQNVDCRSCGDSCEPFAISFKLAVGKVAQPQIDLNSCTGCGACVSICPTSAISINQPQLGSANVT</sequence>
<protein>
    <recommendedName>
        <fullName evidence="6">Ferredoxin-type protein NapF</fullName>
    </recommendedName>
</protein>
<feature type="binding site" evidence="6">
    <location>
        <position position="43"/>
    </location>
    <ligand>
        <name>[4Fe-4S] cluster</name>
        <dbReference type="ChEBI" id="CHEBI:49883"/>
        <label>1</label>
    </ligand>
</feature>
<dbReference type="EMBL" id="CP021377">
    <property type="protein sequence ID" value="ART81582.1"/>
    <property type="molecule type" value="Genomic_DNA"/>
</dbReference>
<feature type="binding site" evidence="6">
    <location>
        <position position="79"/>
    </location>
    <ligand>
        <name>[4Fe-4S] cluster</name>
        <dbReference type="ChEBI" id="CHEBI:49883"/>
        <label>2</label>
    </ligand>
</feature>
<reference evidence="8 9" key="1">
    <citation type="journal article" date="2014" name="Int. J. Syst. Evol. Microbiol.">
        <title>Oceanisphaera profunda sp. nov., a marine bacterium isolated from deep-sea sediment, and emended description of the genus Oceanisphaera.</title>
        <authorList>
            <person name="Xu Z."/>
            <person name="Zhang X.Y."/>
            <person name="Su H.N."/>
            <person name="Yu Z.C."/>
            <person name="Liu C."/>
            <person name="Li H."/>
            <person name="Chen X.L."/>
            <person name="Song X.Y."/>
            <person name="Xie B.B."/>
            <person name="Qin Q.L."/>
            <person name="Zhou B.C."/>
            <person name="Shi M."/>
            <person name="Huang Y."/>
            <person name="Zhang Y.Z."/>
        </authorList>
    </citation>
    <scope>NUCLEOTIDE SEQUENCE [LARGE SCALE GENOMIC DNA]</scope>
    <source>
        <strain evidence="8 9">SM1222</strain>
    </source>
</reference>
<keyword evidence="1 6" id="KW-0004">4Fe-4S</keyword>
<keyword evidence="3 6" id="KW-0677">Repeat</keyword>
<accession>A0A1Y0D227</accession>
<name>A0A1Y0D227_9GAMM</name>
<dbReference type="Pfam" id="PF00037">
    <property type="entry name" value="Fer4"/>
    <property type="match status" value="1"/>
</dbReference>
<feature type="domain" description="4Fe-4S ferredoxin-type" evidence="7">
    <location>
        <begin position="28"/>
        <end position="57"/>
    </location>
</feature>
<dbReference type="CDD" id="cd10564">
    <property type="entry name" value="NapF_like"/>
    <property type="match status" value="1"/>
</dbReference>
<proteinExistence type="inferred from homology"/>
<organism evidence="8 9">
    <name type="scientific">Oceanisphaera profunda</name>
    <dbReference type="NCBI Taxonomy" id="1416627"/>
    <lineage>
        <taxon>Bacteria</taxon>
        <taxon>Pseudomonadati</taxon>
        <taxon>Pseudomonadota</taxon>
        <taxon>Gammaproteobacteria</taxon>
        <taxon>Aeromonadales</taxon>
        <taxon>Aeromonadaceae</taxon>
        <taxon>Oceanisphaera</taxon>
    </lineage>
</organism>
<evidence type="ECO:0000313" key="9">
    <source>
        <dbReference type="Proteomes" id="UP000243937"/>
    </source>
</evidence>
<feature type="binding site" evidence="6">
    <location>
        <position position="151"/>
    </location>
    <ligand>
        <name>[4Fe-4S] cluster</name>
        <dbReference type="ChEBI" id="CHEBI:49883"/>
        <label>3</label>
    </ligand>
</feature>
<evidence type="ECO:0000313" key="8">
    <source>
        <dbReference type="EMBL" id="ART81582.1"/>
    </source>
</evidence>
<feature type="binding site" evidence="6">
    <location>
        <position position="75"/>
    </location>
    <ligand>
        <name>[4Fe-4S] cluster</name>
        <dbReference type="ChEBI" id="CHEBI:49883"/>
        <label>2</label>
    </ligand>
</feature>
<comment type="function">
    <text evidence="6">Could be involved in the maturation of NapA, the catalytic subunit of the periplasmic nitrate reductase, before its export into the periplasm.</text>
</comment>
<dbReference type="HAMAP" id="MF_02201">
    <property type="entry name" value="NapF"/>
    <property type="match status" value="1"/>
</dbReference>
<dbReference type="NCBIfam" id="TIGR00402">
    <property type="entry name" value="napF"/>
    <property type="match status" value="1"/>
</dbReference>
<keyword evidence="5 6" id="KW-0411">Iron-sulfur</keyword>
<feature type="binding site" evidence="6">
    <location>
        <position position="37"/>
    </location>
    <ligand>
        <name>[4Fe-4S] cluster</name>
        <dbReference type="ChEBI" id="CHEBI:49883"/>
        <label>1</label>
    </ligand>
</feature>
<feature type="binding site" evidence="6">
    <location>
        <position position="72"/>
    </location>
    <ligand>
        <name>[4Fe-4S] cluster</name>
        <dbReference type="ChEBI" id="CHEBI:49883"/>
        <label>2</label>
    </ligand>
</feature>
<dbReference type="Gene3D" id="3.30.70.20">
    <property type="match status" value="2"/>
</dbReference>
<dbReference type="RefSeq" id="WP_087034668.1">
    <property type="nucleotide sequence ID" value="NZ_CP021377.1"/>
</dbReference>
<dbReference type="SUPFAM" id="SSF54862">
    <property type="entry name" value="4Fe-4S ferredoxins"/>
    <property type="match status" value="1"/>
</dbReference>
<feature type="binding site" evidence="6">
    <location>
        <position position="144"/>
    </location>
    <ligand>
        <name>[4Fe-4S] cluster</name>
        <dbReference type="ChEBI" id="CHEBI:49883"/>
        <label>3</label>
    </ligand>
</feature>
<gene>
    <name evidence="6" type="primary">napF</name>
    <name evidence="8" type="ORF">CBP31_02180</name>
</gene>
<evidence type="ECO:0000259" key="7">
    <source>
        <dbReference type="PROSITE" id="PS51379"/>
    </source>
</evidence>
<dbReference type="InterPro" id="IPR017900">
    <property type="entry name" value="4Fe4S_Fe_S_CS"/>
</dbReference>
<evidence type="ECO:0000256" key="3">
    <source>
        <dbReference type="ARBA" id="ARBA00022737"/>
    </source>
</evidence>
<dbReference type="InterPro" id="IPR004496">
    <property type="entry name" value="NapF"/>
</dbReference>
<dbReference type="AlphaFoldDB" id="A0A1Y0D227"/>
<evidence type="ECO:0000256" key="4">
    <source>
        <dbReference type="ARBA" id="ARBA00023004"/>
    </source>
</evidence>
<comment type="subcellular location">
    <subcellularLocation>
        <location evidence="6">Cytoplasm</location>
    </subcellularLocation>
</comment>
<comment type="cofactor">
    <cofactor evidence="6">
        <name>[4Fe-4S] cluster</name>
        <dbReference type="ChEBI" id="CHEBI:49883"/>
    </cofactor>
</comment>
<comment type="subunit">
    <text evidence="6">Interacts with the cytoplasmic NapA precursor.</text>
</comment>
<dbReference type="GO" id="GO:0051539">
    <property type="term" value="F:4 iron, 4 sulfur cluster binding"/>
    <property type="evidence" value="ECO:0007669"/>
    <property type="project" value="UniProtKB-UniRule"/>
</dbReference>
<dbReference type="GO" id="GO:0046872">
    <property type="term" value="F:metal ion binding"/>
    <property type="evidence" value="ECO:0007669"/>
    <property type="project" value="UniProtKB-KW"/>
</dbReference>
<feature type="binding site" evidence="6">
    <location>
        <position position="141"/>
    </location>
    <ligand>
        <name>[4Fe-4S] cluster</name>
        <dbReference type="ChEBI" id="CHEBI:49883"/>
        <label>3</label>
    </ligand>
</feature>
<keyword evidence="4 6" id="KW-0408">Iron</keyword>